<dbReference type="EMBL" id="OV696692">
    <property type="protein sequence ID" value="CAH1270689.1"/>
    <property type="molecule type" value="Genomic_DNA"/>
</dbReference>
<evidence type="ECO:0000259" key="3">
    <source>
        <dbReference type="PROSITE" id="PS50222"/>
    </source>
</evidence>
<name>A0A8K0A7F4_BRALA</name>
<reference evidence="4" key="1">
    <citation type="submission" date="2022-01" db="EMBL/GenBank/DDBJ databases">
        <authorList>
            <person name="Braso-Vives M."/>
        </authorList>
    </citation>
    <scope>NUCLEOTIDE SEQUENCE</scope>
</reference>
<feature type="domain" description="EF-hand" evidence="3">
    <location>
        <begin position="203"/>
        <end position="237"/>
    </location>
</feature>
<dbReference type="AlphaFoldDB" id="A0A8K0A7F4"/>
<dbReference type="Gene3D" id="1.10.238.10">
    <property type="entry name" value="EF-hand"/>
    <property type="match status" value="1"/>
</dbReference>
<feature type="domain" description="EF-hand" evidence="3">
    <location>
        <begin position="167"/>
        <end position="202"/>
    </location>
</feature>
<dbReference type="InterPro" id="IPR002048">
    <property type="entry name" value="EF_hand_dom"/>
</dbReference>
<organism evidence="4 5">
    <name type="scientific">Branchiostoma lanceolatum</name>
    <name type="common">Common lancelet</name>
    <name type="synonym">Amphioxus lanceolatum</name>
    <dbReference type="NCBI Taxonomy" id="7740"/>
    <lineage>
        <taxon>Eukaryota</taxon>
        <taxon>Metazoa</taxon>
        <taxon>Chordata</taxon>
        <taxon>Cephalochordata</taxon>
        <taxon>Leptocardii</taxon>
        <taxon>Amphioxiformes</taxon>
        <taxon>Branchiostomatidae</taxon>
        <taxon>Branchiostoma</taxon>
    </lineage>
</organism>
<evidence type="ECO:0000256" key="1">
    <source>
        <dbReference type="ARBA" id="ARBA00022837"/>
    </source>
</evidence>
<dbReference type="InterPro" id="IPR011992">
    <property type="entry name" value="EF-hand-dom_pair"/>
</dbReference>
<keyword evidence="2" id="KW-0812">Transmembrane</keyword>
<protein>
    <submittedName>
        <fullName evidence="4">Hypp4383 protein</fullName>
    </submittedName>
</protein>
<keyword evidence="2" id="KW-1133">Transmembrane helix</keyword>
<dbReference type="InterPro" id="IPR018247">
    <property type="entry name" value="EF_Hand_1_Ca_BS"/>
</dbReference>
<dbReference type="GO" id="GO:0005509">
    <property type="term" value="F:calcium ion binding"/>
    <property type="evidence" value="ECO:0007669"/>
    <property type="project" value="InterPro"/>
</dbReference>
<dbReference type="PROSITE" id="PS00018">
    <property type="entry name" value="EF_HAND_1"/>
    <property type="match status" value="1"/>
</dbReference>
<dbReference type="Pfam" id="PF13499">
    <property type="entry name" value="EF-hand_7"/>
    <property type="match status" value="1"/>
</dbReference>
<sequence length="237" mass="27103">MISQKVRNRRLRFAGHCFRDSKEVASSLVLWVSLHGKRKPGRQPLTYMDVLRKDTGLPPESLARAMVDRRFWAGRVTTMNYKLAMFLGLSALLMVLMVDKADSACCHAPKRGPKTCRKAEWMVAEEVRSLLELLRGEQEDTAPEENAMAGRGFGVHGTDQDMKLSQEESAMAIREFGEHDKDKDHKLNKQEALEMLKKQGVVEIDNLPDDWFEKMDKNKNGYIDAEEFDEDIAKTEE</sequence>
<keyword evidence="2" id="KW-0472">Membrane</keyword>
<feature type="transmembrane region" description="Helical" evidence="2">
    <location>
        <begin position="79"/>
        <end position="98"/>
    </location>
</feature>
<evidence type="ECO:0000313" key="5">
    <source>
        <dbReference type="Proteomes" id="UP000838412"/>
    </source>
</evidence>
<dbReference type="PROSITE" id="PS50222">
    <property type="entry name" value="EF_HAND_2"/>
    <property type="match status" value="2"/>
</dbReference>
<gene>
    <name evidence="4" type="primary">Hypp4383</name>
    <name evidence="4" type="ORF">BLAG_LOCUS22898</name>
</gene>
<dbReference type="Proteomes" id="UP000838412">
    <property type="component" value="Chromosome 7"/>
</dbReference>
<dbReference type="SUPFAM" id="SSF47473">
    <property type="entry name" value="EF-hand"/>
    <property type="match status" value="1"/>
</dbReference>
<accession>A0A8K0A7F4</accession>
<dbReference type="OrthoDB" id="10179000at2759"/>
<evidence type="ECO:0000313" key="4">
    <source>
        <dbReference type="EMBL" id="CAH1270689.1"/>
    </source>
</evidence>
<keyword evidence="1" id="KW-0106">Calcium</keyword>
<dbReference type="SMART" id="SM00054">
    <property type="entry name" value="EFh"/>
    <property type="match status" value="2"/>
</dbReference>
<dbReference type="CDD" id="cd00051">
    <property type="entry name" value="EFh"/>
    <property type="match status" value="1"/>
</dbReference>
<proteinExistence type="predicted"/>
<keyword evidence="5" id="KW-1185">Reference proteome</keyword>
<evidence type="ECO:0000256" key="2">
    <source>
        <dbReference type="SAM" id="Phobius"/>
    </source>
</evidence>